<accession>A0ABQ6JGA7</accession>
<gene>
    <name evidence="3" type="ORF">GCM10025868_25010</name>
</gene>
<dbReference type="Gene3D" id="1.10.10.10">
    <property type="entry name" value="Winged helix-like DNA-binding domain superfamily/Winged helix DNA-binding domain"/>
    <property type="match status" value="1"/>
</dbReference>
<dbReference type="Pfam" id="PF12802">
    <property type="entry name" value="MarR_2"/>
    <property type="match status" value="1"/>
</dbReference>
<dbReference type="SMART" id="SM00347">
    <property type="entry name" value="HTH_MARR"/>
    <property type="match status" value="1"/>
</dbReference>
<evidence type="ECO:0000313" key="3">
    <source>
        <dbReference type="EMBL" id="GMA87251.1"/>
    </source>
</evidence>
<evidence type="ECO:0000256" key="1">
    <source>
        <dbReference type="SAM" id="MobiDB-lite"/>
    </source>
</evidence>
<comment type="caution">
    <text evidence="3">The sequence shown here is derived from an EMBL/GenBank/DDBJ whole genome shotgun (WGS) entry which is preliminary data.</text>
</comment>
<dbReference type="InterPro" id="IPR000835">
    <property type="entry name" value="HTH_MarR-typ"/>
</dbReference>
<proteinExistence type="predicted"/>
<evidence type="ECO:0000313" key="4">
    <source>
        <dbReference type="Proteomes" id="UP001157017"/>
    </source>
</evidence>
<name>A0ABQ6JGA7_9ACTN</name>
<protein>
    <recommendedName>
        <fullName evidence="2">HTH marR-type domain-containing protein</fullName>
    </recommendedName>
</protein>
<dbReference type="EMBL" id="BSUZ01000001">
    <property type="protein sequence ID" value="GMA87251.1"/>
    <property type="molecule type" value="Genomic_DNA"/>
</dbReference>
<sequence>MAVTLQDVGLAVKRLQWRHHREMNRRLATVDLSLAQWDVLRHLHEQPDASLHDLAVLTFQTDQSMGTLASRMITRGLLERRDGPGRAVRHRVTPSGAAAFEAGEEPGGRGAGRHGRPADPGRASPPDGAC</sequence>
<organism evidence="3 4">
    <name type="scientific">Angustibacter aerolatus</name>
    <dbReference type="NCBI Taxonomy" id="1162965"/>
    <lineage>
        <taxon>Bacteria</taxon>
        <taxon>Bacillati</taxon>
        <taxon>Actinomycetota</taxon>
        <taxon>Actinomycetes</taxon>
        <taxon>Kineosporiales</taxon>
        <taxon>Kineosporiaceae</taxon>
    </lineage>
</organism>
<feature type="domain" description="HTH marR-type" evidence="2">
    <location>
        <begin position="25"/>
        <end position="128"/>
    </location>
</feature>
<dbReference type="SUPFAM" id="SSF46785">
    <property type="entry name" value="Winged helix' DNA-binding domain"/>
    <property type="match status" value="1"/>
</dbReference>
<reference evidence="4" key="1">
    <citation type="journal article" date="2019" name="Int. J. Syst. Evol. Microbiol.">
        <title>The Global Catalogue of Microorganisms (GCM) 10K type strain sequencing project: providing services to taxonomists for standard genome sequencing and annotation.</title>
        <authorList>
            <consortium name="The Broad Institute Genomics Platform"/>
            <consortium name="The Broad Institute Genome Sequencing Center for Infectious Disease"/>
            <person name="Wu L."/>
            <person name="Ma J."/>
        </authorList>
    </citation>
    <scope>NUCLEOTIDE SEQUENCE [LARGE SCALE GENOMIC DNA]</scope>
    <source>
        <strain evidence="4">NBRC 108730</strain>
    </source>
</reference>
<dbReference type="InterPro" id="IPR036390">
    <property type="entry name" value="WH_DNA-bd_sf"/>
</dbReference>
<feature type="region of interest" description="Disordered" evidence="1">
    <location>
        <begin position="80"/>
        <end position="130"/>
    </location>
</feature>
<dbReference type="InterPro" id="IPR036388">
    <property type="entry name" value="WH-like_DNA-bd_sf"/>
</dbReference>
<dbReference type="Proteomes" id="UP001157017">
    <property type="component" value="Unassembled WGS sequence"/>
</dbReference>
<evidence type="ECO:0000259" key="2">
    <source>
        <dbReference type="SMART" id="SM00347"/>
    </source>
</evidence>
<keyword evidence="4" id="KW-1185">Reference proteome</keyword>